<reference evidence="1 2" key="1">
    <citation type="submission" date="2016-02" db="EMBL/GenBank/DDBJ databases">
        <title>Discovery of a natural microsporidian pathogen with a broad tissue tropism in Caenorhabditis elegans.</title>
        <authorList>
            <person name="Luallen R.J."/>
            <person name="Reinke A.W."/>
            <person name="Tong L."/>
            <person name="Botts M.R."/>
            <person name="Felix M.-A."/>
            <person name="Troemel E.R."/>
        </authorList>
    </citation>
    <scope>NUCLEOTIDE SEQUENCE [LARGE SCALE GENOMIC DNA]</scope>
    <source>
        <strain evidence="1 2">JUm2807</strain>
    </source>
</reference>
<dbReference type="GeneID" id="93648411"/>
<gene>
    <name evidence="1" type="ORF">NEDG_02061</name>
</gene>
<proteinExistence type="predicted"/>
<sequence length="246" mass="27039">MGLSFFSVFQKHIGRELQRTPGAQEAVHQVARFLKSPLVQKVLGPGRFLLQNAREAGEVAGGALALADQALVQGGLSVWSGAASILYWPVAQSVTGMHRGAQFIGRAFTPGKRFQARFQVHPWIQGGCAEPGLLTSQRPQGPLTSQDAAAFASSVIAGSKYEEIARKYSPKVWRDLKAQYGAGELLKVYDVQLTKREHPEVSFQADLYNEATDTIARLDNQWTLHPIEASARGGYQIHKSEARRVW</sequence>
<dbReference type="RefSeq" id="XP_067545752.1">
    <property type="nucleotide sequence ID" value="XM_067689479.1"/>
</dbReference>
<protein>
    <submittedName>
        <fullName evidence="1">Uncharacterized protein</fullName>
    </submittedName>
</protein>
<accession>A0A177ELQ9</accession>
<dbReference type="EMBL" id="LTDL01000006">
    <property type="protein sequence ID" value="OAG32310.1"/>
    <property type="molecule type" value="Genomic_DNA"/>
</dbReference>
<dbReference type="VEuPathDB" id="MicrosporidiaDB:NEDG_02061"/>
<name>A0A177ELQ9_9MICR</name>
<keyword evidence="2" id="KW-1185">Reference proteome</keyword>
<dbReference type="AlphaFoldDB" id="A0A177ELQ9"/>
<dbReference type="Proteomes" id="UP000185944">
    <property type="component" value="Unassembled WGS sequence"/>
</dbReference>
<comment type="caution">
    <text evidence="1">The sequence shown here is derived from an EMBL/GenBank/DDBJ whole genome shotgun (WGS) entry which is preliminary data.</text>
</comment>
<evidence type="ECO:0000313" key="1">
    <source>
        <dbReference type="EMBL" id="OAG32310.1"/>
    </source>
</evidence>
<organism evidence="1 2">
    <name type="scientific">Nematocida displodere</name>
    <dbReference type="NCBI Taxonomy" id="1805483"/>
    <lineage>
        <taxon>Eukaryota</taxon>
        <taxon>Fungi</taxon>
        <taxon>Fungi incertae sedis</taxon>
        <taxon>Microsporidia</taxon>
        <taxon>Nematocida</taxon>
    </lineage>
</organism>
<evidence type="ECO:0000313" key="2">
    <source>
        <dbReference type="Proteomes" id="UP000185944"/>
    </source>
</evidence>